<name>A0A2A4B0C7_9SPHN</name>
<dbReference type="Proteomes" id="UP000218366">
    <property type="component" value="Unassembled WGS sequence"/>
</dbReference>
<gene>
    <name evidence="2" type="ORF">COC42_15400</name>
</gene>
<keyword evidence="3" id="KW-1185">Reference proteome</keyword>
<organism evidence="2 3">
    <name type="scientific">Sphingomonas spermidinifaciens</name>
    <dbReference type="NCBI Taxonomy" id="1141889"/>
    <lineage>
        <taxon>Bacteria</taxon>
        <taxon>Pseudomonadati</taxon>
        <taxon>Pseudomonadota</taxon>
        <taxon>Alphaproteobacteria</taxon>
        <taxon>Sphingomonadales</taxon>
        <taxon>Sphingomonadaceae</taxon>
        <taxon>Sphingomonas</taxon>
    </lineage>
</organism>
<sequence>MLTRDERLPLALEFQVVFAPRCACGASFALRLAMSQEQQCGRNRRGSGEQDHFYRHELHPRATI</sequence>
<feature type="region of interest" description="Disordered" evidence="1">
    <location>
        <begin position="41"/>
        <end position="64"/>
    </location>
</feature>
<evidence type="ECO:0000313" key="3">
    <source>
        <dbReference type="Proteomes" id="UP000218366"/>
    </source>
</evidence>
<proteinExistence type="predicted"/>
<dbReference type="EMBL" id="NWMW01000003">
    <property type="protein sequence ID" value="PCD01520.1"/>
    <property type="molecule type" value="Genomic_DNA"/>
</dbReference>
<dbReference type="AlphaFoldDB" id="A0A2A4B0C7"/>
<evidence type="ECO:0000256" key="1">
    <source>
        <dbReference type="SAM" id="MobiDB-lite"/>
    </source>
</evidence>
<comment type="caution">
    <text evidence="2">The sequence shown here is derived from an EMBL/GenBank/DDBJ whole genome shotgun (WGS) entry which is preliminary data.</text>
</comment>
<reference evidence="2 3" key="1">
    <citation type="submission" date="2017-09" db="EMBL/GenBank/DDBJ databases">
        <title>Sphingomonas spermidinifaciens 9NM-10, whole genome shotgun sequence.</title>
        <authorList>
            <person name="Feng G."/>
            <person name="Zhu H."/>
        </authorList>
    </citation>
    <scope>NUCLEOTIDE SEQUENCE [LARGE SCALE GENOMIC DNA]</scope>
    <source>
        <strain evidence="2 3">9NM-10</strain>
    </source>
</reference>
<feature type="compositionally biased region" description="Basic and acidic residues" evidence="1">
    <location>
        <begin position="46"/>
        <end position="64"/>
    </location>
</feature>
<evidence type="ECO:0000313" key="2">
    <source>
        <dbReference type="EMBL" id="PCD01520.1"/>
    </source>
</evidence>
<protein>
    <submittedName>
        <fullName evidence="2">Uncharacterized protein</fullName>
    </submittedName>
</protein>
<accession>A0A2A4B0C7</accession>